<feature type="domain" description="SusE outer membrane protein" evidence="3">
    <location>
        <begin position="25"/>
        <end position="130"/>
    </location>
</feature>
<evidence type="ECO:0000313" key="5">
    <source>
        <dbReference type="Proteomes" id="UP001302486"/>
    </source>
</evidence>
<keyword evidence="2" id="KW-0732">Signal</keyword>
<dbReference type="Gene3D" id="2.60.40.3620">
    <property type="match status" value="1"/>
</dbReference>
<sequence length="375" mass="40384">MKKNKILSAVSIIGLVLLFLSSCDDTTDTFQISAPTAPILADLNFTSIELDAVNTSNPALTLNWVESDYGQQTAVNYAIQFANDEGFTNPVTAASITGQSAITLSISEINAAAGNAGLNPFEWATLYTRVVASLGSQNSEPINSNTLQFEVYPYFNYVFNDYYLVGNGTAPGWNNNANNPPLFRDESNPNLYYYTGYFAKPGGFDEGRFKVLETRGLWQPQWGVVENEGSDTPKEEGEIAGNPGTQSNDPGRFGVPETGYYTFTIDFSTKKYTTLPFDASGITSPASLSIQGSSVATTAMTPLAFDGHIWYASGLHLTPGDVSFVTDAGATWGSTTSFSGVATDGGGSIPVIVEDDYDVWFNDLTGRYILIPLNL</sequence>
<dbReference type="Pfam" id="PF14292">
    <property type="entry name" value="SusE"/>
    <property type="match status" value="1"/>
</dbReference>
<dbReference type="Proteomes" id="UP001302486">
    <property type="component" value="Chromosome"/>
</dbReference>
<name>A0AA97EKU0_9FLAO</name>
<evidence type="ECO:0000313" key="4">
    <source>
        <dbReference type="EMBL" id="WOD42861.1"/>
    </source>
</evidence>
<dbReference type="AlphaFoldDB" id="A0AA97EKU0"/>
<protein>
    <submittedName>
        <fullName evidence="4">SusE domain-containing protein</fullName>
    </submittedName>
</protein>
<dbReference type="KEGG" id="hws:RNZ46_12765"/>
<proteinExistence type="predicted"/>
<reference evidence="5" key="1">
    <citation type="submission" date="2024-06" db="EMBL/GenBank/DDBJ databases">
        <title>Hwangdonia haimaensis gen. nov., sp. nov., a member of the family Flavobacteriaceae isolated from the haima cold seep.</title>
        <authorList>
            <person name="Li J."/>
        </authorList>
    </citation>
    <scope>NUCLEOTIDE SEQUENCE [LARGE SCALE GENOMIC DNA]</scope>
    <source>
        <strain evidence="5">SCSIO 19198</strain>
    </source>
</reference>
<dbReference type="PROSITE" id="PS51257">
    <property type="entry name" value="PROKAR_LIPOPROTEIN"/>
    <property type="match status" value="1"/>
</dbReference>
<dbReference type="RefSeq" id="WP_316982552.1">
    <property type="nucleotide sequence ID" value="NZ_CP136521.1"/>
</dbReference>
<evidence type="ECO:0000259" key="3">
    <source>
        <dbReference type="Pfam" id="PF14292"/>
    </source>
</evidence>
<feature type="chain" id="PRO_5041672672" evidence="2">
    <location>
        <begin position="27"/>
        <end position="375"/>
    </location>
</feature>
<feature type="region of interest" description="Disordered" evidence="1">
    <location>
        <begin position="225"/>
        <end position="253"/>
    </location>
</feature>
<gene>
    <name evidence="4" type="ORF">RNZ46_12765</name>
</gene>
<accession>A0AA97EKU0</accession>
<evidence type="ECO:0000256" key="1">
    <source>
        <dbReference type="SAM" id="MobiDB-lite"/>
    </source>
</evidence>
<dbReference type="GO" id="GO:2001070">
    <property type="term" value="F:starch binding"/>
    <property type="evidence" value="ECO:0007669"/>
    <property type="project" value="InterPro"/>
</dbReference>
<feature type="signal peptide" evidence="2">
    <location>
        <begin position="1"/>
        <end position="26"/>
    </location>
</feature>
<organism evidence="4 5">
    <name type="scientific">Hwangdonia lutea</name>
    <dbReference type="NCBI Taxonomy" id="3075823"/>
    <lineage>
        <taxon>Bacteria</taxon>
        <taxon>Pseudomonadati</taxon>
        <taxon>Bacteroidota</taxon>
        <taxon>Flavobacteriia</taxon>
        <taxon>Flavobacteriales</taxon>
        <taxon>Flavobacteriaceae</taxon>
        <taxon>Hwangdonia</taxon>
    </lineage>
</organism>
<dbReference type="GO" id="GO:0019867">
    <property type="term" value="C:outer membrane"/>
    <property type="evidence" value="ECO:0007669"/>
    <property type="project" value="InterPro"/>
</dbReference>
<dbReference type="EMBL" id="CP136521">
    <property type="protein sequence ID" value="WOD42861.1"/>
    <property type="molecule type" value="Genomic_DNA"/>
</dbReference>
<dbReference type="InterPro" id="IPR025970">
    <property type="entry name" value="SusE"/>
</dbReference>
<keyword evidence="5" id="KW-1185">Reference proteome</keyword>
<evidence type="ECO:0000256" key="2">
    <source>
        <dbReference type="SAM" id="SignalP"/>
    </source>
</evidence>